<evidence type="ECO:0000313" key="2">
    <source>
        <dbReference type="Proteomes" id="UP000279236"/>
    </source>
</evidence>
<dbReference type="EMBL" id="RSCE01000001">
    <property type="protein sequence ID" value="RSH87902.1"/>
    <property type="molecule type" value="Genomic_DNA"/>
</dbReference>
<dbReference type="STRING" id="105984.A0A427Y9X2"/>
<reference evidence="1 2" key="1">
    <citation type="submission" date="2018-11" db="EMBL/GenBank/DDBJ databases">
        <title>Genome sequence of Apiotrichum porosum DSM 27194.</title>
        <authorList>
            <person name="Aliyu H."/>
            <person name="Gorte O."/>
            <person name="Ochsenreither K."/>
        </authorList>
    </citation>
    <scope>NUCLEOTIDE SEQUENCE [LARGE SCALE GENOMIC DNA]</scope>
    <source>
        <strain evidence="1 2">DSM 27194</strain>
    </source>
</reference>
<accession>A0A427Y9X2</accession>
<dbReference type="GeneID" id="39584963"/>
<dbReference type="AlphaFoldDB" id="A0A427Y9X2"/>
<dbReference type="OrthoDB" id="2357318at2759"/>
<comment type="caution">
    <text evidence="1">The sequence shown here is derived from an EMBL/GenBank/DDBJ whole genome shotgun (WGS) entry which is preliminary data.</text>
</comment>
<dbReference type="RefSeq" id="XP_028480110.1">
    <property type="nucleotide sequence ID" value="XM_028616253.1"/>
</dbReference>
<proteinExistence type="predicted"/>
<organism evidence="1 2">
    <name type="scientific">Apiotrichum porosum</name>
    <dbReference type="NCBI Taxonomy" id="105984"/>
    <lineage>
        <taxon>Eukaryota</taxon>
        <taxon>Fungi</taxon>
        <taxon>Dikarya</taxon>
        <taxon>Basidiomycota</taxon>
        <taxon>Agaricomycotina</taxon>
        <taxon>Tremellomycetes</taxon>
        <taxon>Trichosporonales</taxon>
        <taxon>Trichosporonaceae</taxon>
        <taxon>Apiotrichum</taxon>
    </lineage>
</organism>
<gene>
    <name evidence="1" type="ORF">EHS24_000420</name>
</gene>
<name>A0A427Y9X2_9TREE</name>
<sequence length="606" mass="67406">MSKAVRRGRTDRETLEVLNPFLSVLRSSDDISIPKETLQGALGHFTSTLVGDRLDSFIQDVLSSPSLWKTLQPHQIQAAVRPAPKIKVEALRPTVKDGWIFRNQLDKAAQTWLTEVVKAMKTTPTSSHSLILLIGLLQGLDDVTDIKWGRPRIDLEEEIVIAIGERLDNNSCDLLDMYCPAADHIDSARLRALDLRQVVPRLHVALFTALGYAPPPVPSTYTVQPQLDMDEVTSLSHGLARTFIALSDGGEGSQEFAWAELSAFTTRMYVDCASKLQEEWLYGESRPAKGGPEWERQKAALYAFLAVTWPAVHVMLNPERSCSKKDAVELSTLIVVTLAKFASLTEGESTMDGYEKVLYGSLDVLAADGGARGTRQLFKLLQNEPKTDSLSGFILVVADQLIRLLDAETIRDYVLPLAHKYFVRPEHRASFEAAHAFLLALLEVASESLQRDPSQAPFVDALVQICAHGLLREARDGSVTTDQLKEAYPAVVRAATRVSPDLVHNCVQRVENIVFKTNEHEQARRSVQVSIAAYVPAPDVKAYLSNTVAKAVLSQPRGSESRTELAALAFKVVMKDFPDESKQTGIEWWLRWRRVFQSEKEMVARL</sequence>
<evidence type="ECO:0000313" key="1">
    <source>
        <dbReference type="EMBL" id="RSH87902.1"/>
    </source>
</evidence>
<keyword evidence="2" id="KW-1185">Reference proteome</keyword>
<dbReference type="InterPro" id="IPR055334">
    <property type="entry name" value="PEX8-like"/>
</dbReference>
<protein>
    <submittedName>
        <fullName evidence="1">Uncharacterized protein</fullName>
    </submittedName>
</protein>
<dbReference type="Proteomes" id="UP000279236">
    <property type="component" value="Unassembled WGS sequence"/>
</dbReference>
<dbReference type="PANTHER" id="PTHR39214">
    <property type="entry name" value="MICROBODY (PEROXISOME) BIOGENESIS PROTEIN PEROXIN 8 (EUROFUNG)"/>
    <property type="match status" value="1"/>
</dbReference>
<dbReference type="PANTHER" id="PTHR39214:SF1">
    <property type="entry name" value="MICROBODY (PEROXISOME) BIOGENESIS PROTEIN PEROXIN 8 (EUROFUNG)"/>
    <property type="match status" value="1"/>
</dbReference>